<dbReference type="eggNOG" id="KOG1217">
    <property type="taxonomic scope" value="Eukaryota"/>
</dbReference>
<keyword evidence="2" id="KW-0472">Membrane</keyword>
<dbReference type="SUPFAM" id="SSF49899">
    <property type="entry name" value="Concanavalin A-like lectins/glucanases"/>
    <property type="match status" value="1"/>
</dbReference>
<evidence type="ECO:0000259" key="4">
    <source>
        <dbReference type="Pfam" id="PF07699"/>
    </source>
</evidence>
<dbReference type="Proteomes" id="UP000008743">
    <property type="component" value="Unassembled WGS sequence"/>
</dbReference>
<feature type="transmembrane region" description="Helical" evidence="2">
    <location>
        <begin position="870"/>
        <end position="891"/>
    </location>
</feature>
<dbReference type="SMART" id="SM01411">
    <property type="entry name" value="Ephrin_rec_like"/>
    <property type="match status" value="9"/>
</dbReference>
<keyword evidence="6" id="KW-1185">Reference proteome</keyword>
<dbReference type="Gene3D" id="2.10.50.10">
    <property type="entry name" value="Tumor Necrosis Factor Receptor, subunit A, domain 2"/>
    <property type="match status" value="4"/>
</dbReference>
<feature type="chain" id="PRO_5002266799" description="Tyrosine-protein kinase ephrin type A/B receptor-like domain-containing protein" evidence="3">
    <location>
        <begin position="28"/>
        <end position="1152"/>
    </location>
</feature>
<organism evidence="5 6">
    <name type="scientific">Capsaspora owczarzaki (strain ATCC 30864)</name>
    <dbReference type="NCBI Taxonomy" id="595528"/>
    <lineage>
        <taxon>Eukaryota</taxon>
        <taxon>Filasterea</taxon>
        <taxon>Capsaspora</taxon>
    </lineage>
</organism>
<evidence type="ECO:0000256" key="1">
    <source>
        <dbReference type="SAM" id="MobiDB-lite"/>
    </source>
</evidence>
<keyword evidence="3" id="KW-0732">Signal</keyword>
<dbReference type="AlphaFoldDB" id="A0A0D2X414"/>
<evidence type="ECO:0000313" key="5">
    <source>
        <dbReference type="EMBL" id="KJE95264.1"/>
    </source>
</evidence>
<dbReference type="InterPro" id="IPR011641">
    <property type="entry name" value="Tyr-kin_ephrin_A/B_rcpt-like"/>
</dbReference>
<dbReference type="InterPro" id="IPR013320">
    <property type="entry name" value="ConA-like_dom_sf"/>
</dbReference>
<feature type="compositionally biased region" description="Polar residues" evidence="1">
    <location>
        <begin position="1105"/>
        <end position="1126"/>
    </location>
</feature>
<dbReference type="InParanoid" id="A0A0D2X414"/>
<dbReference type="PhylomeDB" id="A0A0D2X414"/>
<dbReference type="PANTHER" id="PTHR46967">
    <property type="entry name" value="INSULIN-LIKE GROWTH FACTOR BINDING PROTEIN,N-TERMINAL"/>
    <property type="match status" value="1"/>
</dbReference>
<evidence type="ECO:0000313" key="6">
    <source>
        <dbReference type="Proteomes" id="UP000008743"/>
    </source>
</evidence>
<sequence>MTSSSSRLLSLVAAAVVLVLSTQTGQAAHFDPTTASSRVLSIPASGCGSRTSGYFDTWTGTSWTGTSTSNAVGCNSQSPSRPDCINSSGTCGGADFTEDSSKGEMFKCPDPSNSVDTAIRVGNSFSISAVFKWSPNNSVRYVTIVAKGCGTVGTTNTLDTQFWVGAVNRAGWGTQYQMCFHAGSGTSAGTNGFPNLICGGTPLPSTSTPSVVTVTVAGQMLSIYFNGALQIGPVALTSANNYASAFPITLGALPTCGTQAACTSSTSGCNSISGLWFDRTQLYDVNMQNVAMPQSDVVSMVCYYNGLYGSAACPTNQCGNSVVEAGEACDRGANCLPDCTCPAGMYPSGGGCTPCPSGSKCPGGLAGATLCGNGEYQASTGQSSCSQCAPGSAFTGSGRTTPCPACSPGSYQTDGGRASCQPCAMGTASTDQGRTTECPSCTGGWYQDQTSQTTCLQCAKGTASNDIRRTTPCTGCTPGHYQDELGKTSCKDCDSGTAASDSSRTTACPSCLAGQFQPQSGQPSCSNCTEGSASSDTGRQSSCPACTSGHEQPYSGQSACTECLPGFSSLNGGIRCDPCGAGWYQPAGGSVTCVKCDAGTASSDQTRASACPECPVDTYQPLAGNSGCLACKDFSSTEGLTRQTSSAACKCLPGYFSDIGGACQPCQAGSRCAGQQSFVCNETSASYQNQAVQSSCKVCDANGTVSADRTTCTCNDGYYSPAEGLCAECPPGFRCRNGIKTSCSADNNGTILWYQDKPRATVCKVCSNGEPTADNSFCNCHPGFFEQTSTCRACLAGYQCANGTLVACLDGEYQNVTMQVSCKLCPANSTSTLPARTACMCQAGRDFDRYSGNCTTPLRNVESSSNTSAVVVPIVVVLVLLLVVVLIVAVIRRKRQQKKQVTSSFENNQEIGAVGNNINIGLNELHRSAYSSTDALYATATLPRKQKPVEEYAAPGSYSAPSDSYLAAGSIRKPKATPPSEYFAPEDASSSFYSAPSTDKGYSEPVSAEGDSAVYAVAPVSTSRTVVAPLGDVYAMPSRQPSQHGKHSAPSSVPSTIGPKGDVYAVSSTSATLSPKPDRKSVKSSEIGDAMYAETGIRPNPSAAVPTTTAPSGDTYAVSTMDNRPQANRLGKPTIPQLDRTSKPTFSADSNI</sequence>
<protein>
    <recommendedName>
        <fullName evidence="4">Tyrosine-protein kinase ephrin type A/B receptor-like domain-containing protein</fullName>
    </recommendedName>
</protein>
<dbReference type="EMBL" id="KE346368">
    <property type="protein sequence ID" value="KJE95264.1"/>
    <property type="molecule type" value="Genomic_DNA"/>
</dbReference>
<keyword evidence="2" id="KW-0812">Transmembrane</keyword>
<evidence type="ECO:0000256" key="3">
    <source>
        <dbReference type="SAM" id="SignalP"/>
    </source>
</evidence>
<feature type="compositionally biased region" description="Polar residues" evidence="1">
    <location>
        <begin position="988"/>
        <end position="997"/>
    </location>
</feature>
<reference evidence="6" key="1">
    <citation type="submission" date="2011-02" db="EMBL/GenBank/DDBJ databases">
        <title>The Genome Sequence of Capsaspora owczarzaki ATCC 30864.</title>
        <authorList>
            <person name="Russ C."/>
            <person name="Cuomo C."/>
            <person name="Burger G."/>
            <person name="Gray M.W."/>
            <person name="Holland P.W.H."/>
            <person name="King N."/>
            <person name="Lang F.B.F."/>
            <person name="Roger A.J."/>
            <person name="Ruiz-Trillo I."/>
            <person name="Young S.K."/>
            <person name="Zeng Q."/>
            <person name="Gargeya S."/>
            <person name="Alvarado L."/>
            <person name="Berlin A."/>
            <person name="Chapman S.B."/>
            <person name="Chen Z."/>
            <person name="Freedman E."/>
            <person name="Gellesch M."/>
            <person name="Goldberg J."/>
            <person name="Griggs A."/>
            <person name="Gujja S."/>
            <person name="Heilman E."/>
            <person name="Heiman D."/>
            <person name="Howarth C."/>
            <person name="Mehta T."/>
            <person name="Neiman D."/>
            <person name="Pearson M."/>
            <person name="Roberts A."/>
            <person name="Saif S."/>
            <person name="Shea T."/>
            <person name="Shenoy N."/>
            <person name="Sisk P."/>
            <person name="Stolte C."/>
            <person name="Sykes S."/>
            <person name="White J."/>
            <person name="Yandava C."/>
            <person name="Haas B."/>
            <person name="Nusbaum C."/>
            <person name="Birren B."/>
        </authorList>
    </citation>
    <scope>NUCLEOTIDE SEQUENCE</scope>
    <source>
        <strain evidence="6">ATCC 30864</strain>
    </source>
</reference>
<feature type="region of interest" description="Disordered" evidence="1">
    <location>
        <begin position="1035"/>
        <end position="1061"/>
    </location>
</feature>
<dbReference type="PANTHER" id="PTHR46967:SF3">
    <property type="match status" value="1"/>
</dbReference>
<dbReference type="RefSeq" id="XP_004346407.1">
    <property type="nucleotide sequence ID" value="XM_004346357.2"/>
</dbReference>
<proteinExistence type="predicted"/>
<feature type="domain" description="Tyrosine-protein kinase ephrin type A/B receptor-like" evidence="4">
    <location>
        <begin position="571"/>
        <end position="601"/>
    </location>
</feature>
<evidence type="ECO:0000256" key="2">
    <source>
        <dbReference type="SAM" id="Phobius"/>
    </source>
</evidence>
<feature type="region of interest" description="Disordered" evidence="1">
    <location>
        <begin position="977"/>
        <end position="1005"/>
    </location>
</feature>
<keyword evidence="2" id="KW-1133">Transmembrane helix</keyword>
<feature type="compositionally biased region" description="Polar residues" evidence="1">
    <location>
        <begin position="1039"/>
        <end position="1055"/>
    </location>
</feature>
<dbReference type="Pfam" id="PF07699">
    <property type="entry name" value="Ephrin_rec_like"/>
    <property type="match status" value="1"/>
</dbReference>
<feature type="region of interest" description="Disordered" evidence="1">
    <location>
        <begin position="1093"/>
        <end position="1152"/>
    </location>
</feature>
<dbReference type="SUPFAM" id="SSF57184">
    <property type="entry name" value="Growth factor receptor domain"/>
    <property type="match status" value="3"/>
</dbReference>
<dbReference type="InterPro" id="IPR009030">
    <property type="entry name" value="Growth_fac_rcpt_cys_sf"/>
</dbReference>
<name>A0A0D2X414_CAPO3</name>
<feature type="compositionally biased region" description="Polar residues" evidence="1">
    <location>
        <begin position="1143"/>
        <end position="1152"/>
    </location>
</feature>
<accession>A0A0D2X414</accession>
<gene>
    <name evidence="5" type="ORF">CAOG_005734</name>
</gene>
<dbReference type="STRING" id="595528.A0A0D2X414"/>
<dbReference type="OrthoDB" id="413581at2759"/>
<feature type="signal peptide" evidence="3">
    <location>
        <begin position="1"/>
        <end position="27"/>
    </location>
</feature>